<evidence type="ECO:0000256" key="4">
    <source>
        <dbReference type="ARBA" id="ARBA00022723"/>
    </source>
</evidence>
<dbReference type="EC" id="5.6.2.1" evidence="3"/>
<dbReference type="InterPro" id="IPR003602">
    <property type="entry name" value="Topo_IA_DNA-bd_dom"/>
</dbReference>
<dbReference type="SMART" id="SM00436">
    <property type="entry name" value="TOP1Bc"/>
    <property type="match status" value="1"/>
</dbReference>
<keyword evidence="8" id="KW-0413">Isomerase</keyword>
<dbReference type="Gene3D" id="3.40.50.140">
    <property type="match status" value="1"/>
</dbReference>
<evidence type="ECO:0000256" key="10">
    <source>
        <dbReference type="SAM" id="MobiDB-lite"/>
    </source>
</evidence>
<dbReference type="InterPro" id="IPR036910">
    <property type="entry name" value="HMG_box_dom_sf"/>
</dbReference>
<dbReference type="CDD" id="cd00186">
    <property type="entry name" value="TOP1Ac"/>
    <property type="match status" value="1"/>
</dbReference>
<dbReference type="EMBL" id="BRXX01000474">
    <property type="protein sequence ID" value="GMI13677.1"/>
    <property type="molecule type" value="Genomic_DNA"/>
</dbReference>
<evidence type="ECO:0000256" key="1">
    <source>
        <dbReference type="ARBA" id="ARBA00000213"/>
    </source>
</evidence>
<evidence type="ECO:0000256" key="5">
    <source>
        <dbReference type="ARBA" id="ARBA00022842"/>
    </source>
</evidence>
<gene>
    <name evidence="14" type="ORF">TrVE_jg13848</name>
</gene>
<dbReference type="Gene3D" id="1.10.460.10">
    <property type="entry name" value="Topoisomerase I, domain 2"/>
    <property type="match status" value="1"/>
</dbReference>
<comment type="catalytic activity">
    <reaction evidence="1">
        <text>ATP-independent breakage of single-stranded DNA, followed by passage and rejoining.</text>
        <dbReference type="EC" id="5.6.2.1"/>
    </reaction>
</comment>
<dbReference type="PROSITE" id="PS50118">
    <property type="entry name" value="HMG_BOX_2"/>
    <property type="match status" value="2"/>
</dbReference>
<dbReference type="Pfam" id="PF01131">
    <property type="entry name" value="Topoisom_bac"/>
    <property type="match status" value="1"/>
</dbReference>
<dbReference type="GO" id="GO:0046872">
    <property type="term" value="F:metal ion binding"/>
    <property type="evidence" value="ECO:0007669"/>
    <property type="project" value="UniProtKB-KW"/>
</dbReference>
<evidence type="ECO:0000256" key="7">
    <source>
        <dbReference type="ARBA" id="ARBA00023125"/>
    </source>
</evidence>
<organism evidence="14 15">
    <name type="scientific">Triparma verrucosa</name>
    <dbReference type="NCBI Taxonomy" id="1606542"/>
    <lineage>
        <taxon>Eukaryota</taxon>
        <taxon>Sar</taxon>
        <taxon>Stramenopiles</taxon>
        <taxon>Ochrophyta</taxon>
        <taxon>Bolidophyceae</taxon>
        <taxon>Parmales</taxon>
        <taxon>Triparmaceae</taxon>
        <taxon>Triparma</taxon>
    </lineage>
</organism>
<keyword evidence="9" id="KW-0539">Nucleus</keyword>
<evidence type="ECO:0000256" key="8">
    <source>
        <dbReference type="ARBA" id="ARBA00023235"/>
    </source>
</evidence>
<dbReference type="InterPro" id="IPR023406">
    <property type="entry name" value="Topo_IA_AS"/>
</dbReference>
<dbReference type="PROSITE" id="PS50880">
    <property type="entry name" value="TOPRIM"/>
    <property type="match status" value="1"/>
</dbReference>
<comment type="similarity">
    <text evidence="2">Belongs to the type IA topoisomerase family.</text>
</comment>
<evidence type="ECO:0000313" key="14">
    <source>
        <dbReference type="EMBL" id="GMI13677.1"/>
    </source>
</evidence>
<feature type="domain" description="Topo IA-type catalytic" evidence="13">
    <location>
        <begin position="156"/>
        <end position="633"/>
    </location>
</feature>
<protein>
    <recommendedName>
        <fullName evidence="3">DNA topoisomerase</fullName>
        <ecNumber evidence="3">5.6.2.1</ecNumber>
    </recommendedName>
</protein>
<dbReference type="AlphaFoldDB" id="A0A9W7FK46"/>
<dbReference type="Gene3D" id="2.70.20.10">
    <property type="entry name" value="Topoisomerase I, domain 3"/>
    <property type="match status" value="1"/>
</dbReference>
<name>A0A9W7FK46_9STRA</name>
<feature type="region of interest" description="Disordered" evidence="10">
    <location>
        <begin position="368"/>
        <end position="387"/>
    </location>
</feature>
<keyword evidence="6" id="KW-0799">Topoisomerase</keyword>
<dbReference type="InterPro" id="IPR013497">
    <property type="entry name" value="Topo_IA_cen"/>
</dbReference>
<dbReference type="GO" id="GO:0006265">
    <property type="term" value="P:DNA topological change"/>
    <property type="evidence" value="ECO:0007669"/>
    <property type="project" value="InterPro"/>
</dbReference>
<dbReference type="InterPro" id="IPR013825">
    <property type="entry name" value="Topo_IA_cen_sub2"/>
</dbReference>
<feature type="domain" description="Toprim" evidence="12">
    <location>
        <begin position="10"/>
        <end position="138"/>
    </location>
</feature>
<evidence type="ECO:0000259" key="13">
    <source>
        <dbReference type="PROSITE" id="PS52039"/>
    </source>
</evidence>
<feature type="domain" description="HMG box" evidence="11">
    <location>
        <begin position="958"/>
        <end position="1023"/>
    </location>
</feature>
<dbReference type="InterPro" id="IPR013824">
    <property type="entry name" value="Topo_IA_cen_sub1"/>
</dbReference>
<dbReference type="SUPFAM" id="SSF56712">
    <property type="entry name" value="Prokaryotic type I DNA topoisomerase"/>
    <property type="match status" value="1"/>
</dbReference>
<keyword evidence="15" id="KW-1185">Reference proteome</keyword>
<dbReference type="SMART" id="SM00437">
    <property type="entry name" value="TOP1Ac"/>
    <property type="match status" value="1"/>
</dbReference>
<reference evidence="15" key="1">
    <citation type="journal article" date="2023" name="Commun. Biol.">
        <title>Genome analysis of Parmales, the sister group of diatoms, reveals the evolutionary specialization of diatoms from phago-mixotrophs to photoautotrophs.</title>
        <authorList>
            <person name="Ban H."/>
            <person name="Sato S."/>
            <person name="Yoshikawa S."/>
            <person name="Yamada K."/>
            <person name="Nakamura Y."/>
            <person name="Ichinomiya M."/>
            <person name="Sato N."/>
            <person name="Blanc-Mathieu R."/>
            <person name="Endo H."/>
            <person name="Kuwata A."/>
            <person name="Ogata H."/>
        </authorList>
    </citation>
    <scope>NUCLEOTIDE SEQUENCE [LARGE SCALE GENOMIC DNA]</scope>
    <source>
        <strain evidence="15">NIES 3699</strain>
    </source>
</reference>
<feature type="DNA-binding region" description="HMG box" evidence="9">
    <location>
        <begin position="958"/>
        <end position="1023"/>
    </location>
</feature>
<evidence type="ECO:0000256" key="6">
    <source>
        <dbReference type="ARBA" id="ARBA00023029"/>
    </source>
</evidence>
<keyword evidence="4" id="KW-0479">Metal-binding</keyword>
<dbReference type="Gene3D" id="1.10.290.10">
    <property type="entry name" value="Topoisomerase I, domain 4"/>
    <property type="match status" value="1"/>
</dbReference>
<comment type="caution">
    <text evidence="14">The sequence shown here is derived from an EMBL/GenBank/DDBJ whole genome shotgun (WGS) entry which is preliminary data.</text>
</comment>
<evidence type="ECO:0000256" key="9">
    <source>
        <dbReference type="PROSITE-ProRule" id="PRU00267"/>
    </source>
</evidence>
<dbReference type="InterPro" id="IPR023405">
    <property type="entry name" value="Topo_IA_core_domain"/>
</dbReference>
<dbReference type="Gene3D" id="1.10.30.10">
    <property type="entry name" value="High mobility group box domain"/>
    <property type="match status" value="2"/>
</dbReference>
<dbReference type="Pfam" id="PF01751">
    <property type="entry name" value="Toprim"/>
    <property type="match status" value="1"/>
</dbReference>
<dbReference type="InterPro" id="IPR006171">
    <property type="entry name" value="TOPRIM_dom"/>
</dbReference>
<dbReference type="Pfam" id="PF09011">
    <property type="entry name" value="HMG_box_2"/>
    <property type="match status" value="1"/>
</dbReference>
<dbReference type="NCBIfam" id="TIGR01051">
    <property type="entry name" value="topA_bact"/>
    <property type="match status" value="1"/>
</dbReference>
<dbReference type="PANTHER" id="PTHR42785:SF1">
    <property type="entry name" value="DNA TOPOISOMERASE"/>
    <property type="match status" value="1"/>
</dbReference>
<dbReference type="InterPro" id="IPR025589">
    <property type="entry name" value="Toprim_C_rpt"/>
</dbReference>
<dbReference type="Proteomes" id="UP001165160">
    <property type="component" value="Unassembled WGS sequence"/>
</dbReference>
<dbReference type="CDD" id="cd00084">
    <property type="entry name" value="HMG-box_SF"/>
    <property type="match status" value="2"/>
</dbReference>
<evidence type="ECO:0000256" key="2">
    <source>
        <dbReference type="ARBA" id="ARBA00009446"/>
    </source>
</evidence>
<dbReference type="SMART" id="SM00398">
    <property type="entry name" value="HMG"/>
    <property type="match status" value="2"/>
</dbReference>
<dbReference type="GO" id="GO:0003677">
    <property type="term" value="F:DNA binding"/>
    <property type="evidence" value="ECO:0007669"/>
    <property type="project" value="UniProtKB-UniRule"/>
</dbReference>
<dbReference type="Pfam" id="PF00505">
    <property type="entry name" value="HMG_box"/>
    <property type="match status" value="1"/>
</dbReference>
<feature type="region of interest" description="Disordered" evidence="10">
    <location>
        <begin position="929"/>
        <end position="961"/>
    </location>
</feature>
<evidence type="ECO:0000256" key="3">
    <source>
        <dbReference type="ARBA" id="ARBA00012891"/>
    </source>
</evidence>
<dbReference type="HAMAP" id="MF_00952">
    <property type="entry name" value="Topoisom_1_prok"/>
    <property type="match status" value="1"/>
</dbReference>
<feature type="DNA-binding region" description="HMG box" evidence="9">
    <location>
        <begin position="1047"/>
        <end position="1107"/>
    </location>
</feature>
<dbReference type="PROSITE" id="PS00396">
    <property type="entry name" value="TOPO_IA_1"/>
    <property type="match status" value="1"/>
</dbReference>
<dbReference type="InterPro" id="IPR009071">
    <property type="entry name" value="HMG_box_dom"/>
</dbReference>
<accession>A0A9W7FK46</accession>
<keyword evidence="5" id="KW-0460">Magnesium</keyword>
<keyword evidence="7 9" id="KW-0238">DNA-binding</keyword>
<dbReference type="Pfam" id="PF13368">
    <property type="entry name" value="Toprim_C_rpt"/>
    <property type="match status" value="2"/>
</dbReference>
<dbReference type="GO" id="GO:0005634">
    <property type="term" value="C:nucleus"/>
    <property type="evidence" value="ECO:0007669"/>
    <property type="project" value="UniProtKB-UniRule"/>
</dbReference>
<dbReference type="PROSITE" id="PS52039">
    <property type="entry name" value="TOPO_IA_2"/>
    <property type="match status" value="1"/>
</dbReference>
<dbReference type="PRINTS" id="PR00417">
    <property type="entry name" value="PRTPISMRASEI"/>
</dbReference>
<evidence type="ECO:0000259" key="11">
    <source>
        <dbReference type="PROSITE" id="PS50118"/>
    </source>
</evidence>
<dbReference type="SUPFAM" id="SSF47095">
    <property type="entry name" value="HMG-box"/>
    <property type="match status" value="2"/>
</dbReference>
<dbReference type="SMART" id="SM00493">
    <property type="entry name" value="TOPRIM"/>
    <property type="match status" value="1"/>
</dbReference>
<evidence type="ECO:0000259" key="12">
    <source>
        <dbReference type="PROSITE" id="PS50880"/>
    </source>
</evidence>
<dbReference type="PANTHER" id="PTHR42785">
    <property type="entry name" value="DNA TOPOISOMERASE, TYPE IA, CORE"/>
    <property type="match status" value="1"/>
</dbReference>
<sequence length="1107" mass="121865">MKPHLNPNCKSLVIVESPSKATTINKILSKTFPGTWNVLSCNGHVLDLPKSSSSIPSEYRNESWSRLGINVDSDYQPIYVIPENKQTLVKSLINSCSSSDVIYLATDSDREGEAISHHLLTLIRDRNITSSTVRITFNEITQSAVASAFERGREVDMDLVRAQETRRIVDRLTGFTVSPVLWKKIAPGLSAGRVQSVGLGRIVERERERMKFKSVEWFDYSANFTLDAETFQGDLVEISSKRISKSSDFDDSGTLTSPSTLHVQSSSLDALTASLTSFPSGIIKSLTSKTSSLTPPNPFITSSLQITSNRRLGLTSTQTMRSAQKLYEAGFITYMRTDSFRISEEGVNVTREVVGGSYGEDNVKDLTDKKAKKKKENPKNAQEAHEAIRPSILESGTFAEPSSLSSKLSKIDLALYSLIYYRTLASQMVDKIVKSTTCLIDVGDGEFTFKVTGSQIVNKGWSQVDGSSSNSSASILPPILSEGQTVDLKSFQPQRHATSPPPRFNEATFVKELERLGVGRPSTYASVLETLRNRAYITSGKEESFNNDIDNARGTMISAQRAAGSPSLGSGRGSLIPSLTAFVVSDLLKQWMSEYVDSEFTKDMEERLDGIATGEGAKGEYLREYYEGERGLKELVKRMDSDCLPDDARRANLPLLASPVEAVNSGNVSLFVGPWGPYVVRSKPEGSRETAPLPGGMITDLENLTPMALHSIIDGRNNNGTVLGKTPEGHNVRLCLGRFGSYLQVGEKGENGTRTQTLPKQYGGMGGSQLMSVVDSDNSEGKPLNELVGLTFEQAMGYLNLPRTICEYEGKKIETNIGRYGPYVKWNNSFVSLPAEHDLLTVEEEVAVALVIDGIVNKSTKLGRGVLLDFGKVDGGTLTVREGRFGVYLNWKKVNAKLPKEYTDDPTGISKDEAWAAIEEKAAAGTAKGRAKKKVATAAKGKGKGKTEKPVNNLPPPPKRPPSAYLLFCGENRAEVSKTTKKLGDISKELARLWKESEGKRERWTDLAAEAKEKYEEEKNVWIEECEKAEPGGLQKQKKMKKTEAKTPRKPSAYMIFCSEKRKSVMEMTNDDGEKLSFGEVTKVLASQWKALGVDEKEKYNEMKEQI</sequence>
<evidence type="ECO:0000313" key="15">
    <source>
        <dbReference type="Proteomes" id="UP001165160"/>
    </source>
</evidence>
<dbReference type="InterPro" id="IPR028612">
    <property type="entry name" value="Topoisom_1_IA"/>
</dbReference>
<feature type="domain" description="HMG box" evidence="11">
    <location>
        <begin position="1047"/>
        <end position="1107"/>
    </location>
</feature>
<dbReference type="GO" id="GO:0003917">
    <property type="term" value="F:DNA topoisomerase type I (single strand cut, ATP-independent) activity"/>
    <property type="evidence" value="ECO:0007669"/>
    <property type="project" value="UniProtKB-EC"/>
</dbReference>
<dbReference type="InterPro" id="IPR013826">
    <property type="entry name" value="Topo_IA_cen_sub3"/>
</dbReference>
<proteinExistence type="inferred from homology"/>
<dbReference type="InterPro" id="IPR000380">
    <property type="entry name" value="Topo_IA"/>
</dbReference>
<dbReference type="InterPro" id="IPR005733">
    <property type="entry name" value="TopoI_bac-type"/>
</dbReference>
<dbReference type="InterPro" id="IPR003601">
    <property type="entry name" value="Topo_IA_2"/>
</dbReference>